<dbReference type="AlphaFoldDB" id="A0A089Q452"/>
<dbReference type="EMBL" id="CP003811">
    <property type="protein sequence ID" value="AIQ89324.1"/>
    <property type="molecule type" value="Genomic_DNA"/>
</dbReference>
<dbReference type="CDD" id="cd06587">
    <property type="entry name" value="VOC"/>
    <property type="match status" value="1"/>
</dbReference>
<dbReference type="InterPro" id="IPR029068">
    <property type="entry name" value="Glyas_Bleomycin-R_OHBP_Dase"/>
</dbReference>
<dbReference type="HOGENOM" id="CLU_122783_1_0_5"/>
<dbReference type="eggNOG" id="COG0346">
    <property type="taxonomic scope" value="Bacteria"/>
</dbReference>
<protein>
    <submittedName>
        <fullName evidence="2">Glyoxalase/bleomycin resistance protein/dioxygenase</fullName>
    </submittedName>
</protein>
<reference evidence="2 3" key="1">
    <citation type="journal article" date="2014" name="PLoS ONE">
        <title>Genome Information of Methylobacterium oryzae, a Plant-Probiotic Methylotroph in the Phyllosphere.</title>
        <authorList>
            <person name="Kwak M.J."/>
            <person name="Jeong H."/>
            <person name="Madhaiyan M."/>
            <person name="Lee Y."/>
            <person name="Sa T.M."/>
            <person name="Oh T.K."/>
            <person name="Kim J.F."/>
        </authorList>
    </citation>
    <scope>NUCLEOTIDE SEQUENCE [LARGE SCALE GENOMIC DNA]</scope>
    <source>
        <strain evidence="2 3">CBMB20</strain>
    </source>
</reference>
<dbReference type="Pfam" id="PF00903">
    <property type="entry name" value="Glyoxalase"/>
    <property type="match status" value="1"/>
</dbReference>
<dbReference type="PANTHER" id="PTHR36113">
    <property type="entry name" value="LYASE, PUTATIVE-RELATED-RELATED"/>
    <property type="match status" value="1"/>
</dbReference>
<keyword evidence="3" id="KW-1185">Reference proteome</keyword>
<organism evidence="2 3">
    <name type="scientific">Methylobacterium oryzae CBMB20</name>
    <dbReference type="NCBI Taxonomy" id="693986"/>
    <lineage>
        <taxon>Bacteria</taxon>
        <taxon>Pseudomonadati</taxon>
        <taxon>Pseudomonadota</taxon>
        <taxon>Alphaproteobacteria</taxon>
        <taxon>Hyphomicrobiales</taxon>
        <taxon>Methylobacteriaceae</taxon>
        <taxon>Methylobacterium</taxon>
    </lineage>
</organism>
<dbReference type="KEGG" id="mor:MOC_1569"/>
<dbReference type="Proteomes" id="UP000029492">
    <property type="component" value="Chromosome"/>
</dbReference>
<dbReference type="InterPro" id="IPR037523">
    <property type="entry name" value="VOC_core"/>
</dbReference>
<dbReference type="Gene3D" id="3.10.180.10">
    <property type="entry name" value="2,3-Dihydroxybiphenyl 1,2-Dioxygenase, domain 1"/>
    <property type="match status" value="1"/>
</dbReference>
<dbReference type="InterPro" id="IPR004360">
    <property type="entry name" value="Glyas_Fos-R_dOase_dom"/>
</dbReference>
<dbReference type="STRING" id="693986.MOC_1569"/>
<evidence type="ECO:0000259" key="1">
    <source>
        <dbReference type="PROSITE" id="PS51819"/>
    </source>
</evidence>
<gene>
    <name evidence="2" type="ORF">MOC_1569</name>
</gene>
<dbReference type="GO" id="GO:0051213">
    <property type="term" value="F:dioxygenase activity"/>
    <property type="evidence" value="ECO:0007669"/>
    <property type="project" value="UniProtKB-KW"/>
</dbReference>
<dbReference type="PANTHER" id="PTHR36113:SF3">
    <property type="entry name" value="SLL5075 PROTEIN"/>
    <property type="match status" value="1"/>
</dbReference>
<dbReference type="PROSITE" id="PS51819">
    <property type="entry name" value="VOC"/>
    <property type="match status" value="1"/>
</dbReference>
<accession>A0A089Q452</accession>
<dbReference type="RefSeq" id="WP_043756379.1">
    <property type="nucleotide sequence ID" value="NZ_CP003811.1"/>
</dbReference>
<dbReference type="InterPro" id="IPR051332">
    <property type="entry name" value="Fosfomycin_Res_Enzymes"/>
</dbReference>
<sequence>MKLNHINLMSVDVAGDVAMFETYFGLRPLVMRGKALAVLQDDGGMVLVLNDFAKKRGAFTYPEDSDVHHIGFIQESREQVDALNARLKADGWDVPAPRDYHDAWTFYFKAKGGYFVEVATETKLRRVEATVAR</sequence>
<evidence type="ECO:0000313" key="3">
    <source>
        <dbReference type="Proteomes" id="UP000029492"/>
    </source>
</evidence>
<feature type="domain" description="VOC" evidence="1">
    <location>
        <begin position="2"/>
        <end position="121"/>
    </location>
</feature>
<name>A0A089Q452_9HYPH</name>
<proteinExistence type="predicted"/>
<evidence type="ECO:0000313" key="2">
    <source>
        <dbReference type="EMBL" id="AIQ89324.1"/>
    </source>
</evidence>
<dbReference type="SUPFAM" id="SSF54593">
    <property type="entry name" value="Glyoxalase/Bleomycin resistance protein/Dihydroxybiphenyl dioxygenase"/>
    <property type="match status" value="1"/>
</dbReference>